<sequence>MVRQSLLTKSFNIASDELERARYCAKEQGISLNKFLRFAVIEKTQGVLQGLDTADTLNEIRAAARESEARHALALESALADMRVEVAAAVQANEDLVMKTLQAFSQFLSSPEPSQGSPRKPRPEAAKAPSKPDATDWQRYASGS</sequence>
<dbReference type="RefSeq" id="WP_394161450.1">
    <property type="nucleotide sequence ID" value="NZ_JBHGCJ010000002.1"/>
</dbReference>
<protein>
    <submittedName>
        <fullName evidence="2">Uncharacterized protein</fullName>
    </submittedName>
</protein>
<comment type="caution">
    <text evidence="2">The sequence shown here is derived from an EMBL/GenBank/DDBJ whole genome shotgun (WGS) entry which is preliminary data.</text>
</comment>
<feature type="region of interest" description="Disordered" evidence="1">
    <location>
        <begin position="108"/>
        <end position="144"/>
    </location>
</feature>
<keyword evidence="3" id="KW-1185">Reference proteome</keyword>
<dbReference type="EMBL" id="JBHGCJ010000002">
    <property type="protein sequence ID" value="MFG6108312.1"/>
    <property type="molecule type" value="Genomic_DNA"/>
</dbReference>
<evidence type="ECO:0000313" key="3">
    <source>
        <dbReference type="Proteomes" id="UP001605261"/>
    </source>
</evidence>
<proteinExistence type="predicted"/>
<evidence type="ECO:0000313" key="2">
    <source>
        <dbReference type="EMBL" id="MFG6108312.1"/>
    </source>
</evidence>
<gene>
    <name evidence="2" type="ORF">ACEU0G_002249</name>
</gene>
<organism evidence="2 3">
    <name type="scientific">Stenotrophomonas nematodicola</name>
    <dbReference type="NCBI Taxonomy" id="2656746"/>
    <lineage>
        <taxon>Bacteria</taxon>
        <taxon>Pseudomonadati</taxon>
        <taxon>Pseudomonadota</taxon>
        <taxon>Gammaproteobacteria</taxon>
        <taxon>Lysobacterales</taxon>
        <taxon>Lysobacteraceae</taxon>
        <taxon>Stenotrophomonas</taxon>
    </lineage>
</organism>
<accession>A0ABW7CVR6</accession>
<reference evidence="2 3" key="1">
    <citation type="submission" date="2024-09" db="EMBL/GenBank/DDBJ databases">
        <authorList>
            <consortium name="All-Russian atlas of soil microorganisms"/>
            <consortium name="as a basis for the search for new antimicrobial producers and enzymes with unique properties"/>
            <person name="Sokolova E.A."/>
            <person name="Voronina E.N."/>
        </authorList>
    </citation>
    <scope>NUCLEOTIDE SEQUENCE [LARGE SCALE GENOMIC DNA]</scope>
    <source>
        <strain evidence="2 3">AF-22b-331.1</strain>
    </source>
</reference>
<dbReference type="Proteomes" id="UP001605261">
    <property type="component" value="Unassembled WGS sequence"/>
</dbReference>
<evidence type="ECO:0000256" key="1">
    <source>
        <dbReference type="SAM" id="MobiDB-lite"/>
    </source>
</evidence>
<name>A0ABW7CVR6_9GAMM</name>